<evidence type="ECO:0000256" key="5">
    <source>
        <dbReference type="SAM" id="Phobius"/>
    </source>
</evidence>
<evidence type="ECO:0000256" key="2">
    <source>
        <dbReference type="ARBA" id="ARBA00022729"/>
    </source>
</evidence>
<evidence type="ECO:0000256" key="1">
    <source>
        <dbReference type="ARBA" id="ARBA00005507"/>
    </source>
</evidence>
<feature type="transmembrane region" description="Helical" evidence="5">
    <location>
        <begin position="451"/>
        <end position="470"/>
    </location>
</feature>
<evidence type="ECO:0000313" key="7">
    <source>
        <dbReference type="EMBL" id="ABK25470.1"/>
    </source>
</evidence>
<feature type="domain" description="COBRA C-terminal" evidence="6">
    <location>
        <begin position="242"/>
        <end position="436"/>
    </location>
</feature>
<dbReference type="GO" id="GO:0010215">
    <property type="term" value="P:cellulose microfibril organization"/>
    <property type="evidence" value="ECO:0007669"/>
    <property type="project" value="InterPro"/>
</dbReference>
<dbReference type="GO" id="GO:0052324">
    <property type="term" value="P:plant-type cell wall cellulose biosynthetic process"/>
    <property type="evidence" value="ECO:0007669"/>
    <property type="project" value="TreeGrafter"/>
</dbReference>
<dbReference type="Pfam" id="PF04833">
    <property type="entry name" value="COBRA"/>
    <property type="match status" value="1"/>
</dbReference>
<keyword evidence="3" id="KW-0325">Glycoprotein</keyword>
<dbReference type="InterPro" id="IPR056900">
    <property type="entry name" value="COB_C"/>
</dbReference>
<dbReference type="Pfam" id="PF25079">
    <property type="entry name" value="COB_C"/>
    <property type="match status" value="1"/>
</dbReference>
<organism evidence="7">
    <name type="scientific">Picea sitchensis</name>
    <name type="common">Sitka spruce</name>
    <name type="synonym">Pinus sitchensis</name>
    <dbReference type="NCBI Taxonomy" id="3332"/>
    <lineage>
        <taxon>Eukaryota</taxon>
        <taxon>Viridiplantae</taxon>
        <taxon>Streptophyta</taxon>
        <taxon>Embryophyta</taxon>
        <taxon>Tracheophyta</taxon>
        <taxon>Spermatophyta</taxon>
        <taxon>Pinopsida</taxon>
        <taxon>Pinidae</taxon>
        <taxon>Conifers I</taxon>
        <taxon>Pinales</taxon>
        <taxon>Pinaceae</taxon>
        <taxon>Picea</taxon>
    </lineage>
</organism>
<dbReference type="OMA" id="MQNCHIL"/>
<dbReference type="InterPro" id="IPR006918">
    <property type="entry name" value="COBRA_pln"/>
</dbReference>
<sequence length="471" mass="52487">MMEKRELNSSRGQRCMQNCHILNKNAAGFFLALTILAIAFSPAGAYDPLDPNGNITIKWDIVSWTADGYVAAVTMHNFQQYRHIPSPPGWTLGWNWAKKEVIWAVVGGQTTEQGDCSKWKAGSPHCCKKDPTVVDLLPGVPYNQQFTNCCKGGALASWAQDPPNSVASFQVSVGNSGTTNKTVKLPKNFTLKAPGPGYTCGPAKIVKSSLFFSTDRRRTTQALMTWNVTCTYSQFLAQKSSTCCVSLSSFYNDTITPCPTCACACRNNVTQPSCVHSDSPVLKLPGPTNPITNSLQPPLLQCTRHMCPVRVHWHVKLNYKDYWRVKITVTNFNYRMNYTDWTLVAQHPNFDNVTQVFSFNYKPLTPYGSINDTAMFWGQKYYNDLLMQAGPMGSVQSELLLRKDKQTFTFKQGWAFPRRLYFNGDQCVMPSPDAYPWLPSTAHPAPAPPSLFAFILPLALALAIVPSLFLP</sequence>
<accession>A9NXV9</accession>
<keyword evidence="2" id="KW-0732">Signal</keyword>
<reference evidence="7" key="1">
    <citation type="journal article" date="2008" name="BMC Genomics">
        <title>A conifer genomics resource of 200,000 spruce (Picea spp.) ESTs and 6,464 high-quality, sequence-finished full-length cDNAs for Sitka spruce (Picea sitchensis).</title>
        <authorList>
            <person name="Ralph S.G."/>
            <person name="Chun H.J."/>
            <person name="Kolosova N."/>
            <person name="Cooper D."/>
            <person name="Oddy C."/>
            <person name="Ritland C.E."/>
            <person name="Kirkpatrick R."/>
            <person name="Moore R."/>
            <person name="Barber S."/>
            <person name="Holt R.A."/>
            <person name="Jones S.J."/>
            <person name="Marra M.A."/>
            <person name="Douglas C.J."/>
            <person name="Ritland K."/>
            <person name="Bohlmann J."/>
        </authorList>
    </citation>
    <scope>NUCLEOTIDE SEQUENCE</scope>
    <source>
        <tissue evidence="7">Green portion of the leader tissue</tissue>
    </source>
</reference>
<protein>
    <recommendedName>
        <fullName evidence="4">COBRA-like protein</fullName>
    </recommendedName>
</protein>
<evidence type="ECO:0000259" key="6">
    <source>
        <dbReference type="Pfam" id="PF25079"/>
    </source>
</evidence>
<dbReference type="PANTHER" id="PTHR31673:SF3">
    <property type="entry name" value="COBRA-LIKE PROTEIN 4"/>
    <property type="match status" value="1"/>
</dbReference>
<keyword evidence="5" id="KW-1133">Transmembrane helix</keyword>
<name>A9NXV9_PICSI</name>
<dbReference type="AlphaFoldDB" id="A9NXV9"/>
<evidence type="ECO:0000256" key="3">
    <source>
        <dbReference type="ARBA" id="ARBA00023180"/>
    </source>
</evidence>
<dbReference type="EMBL" id="EF086186">
    <property type="protein sequence ID" value="ABK25470.1"/>
    <property type="molecule type" value="mRNA"/>
</dbReference>
<dbReference type="GO" id="GO:0005886">
    <property type="term" value="C:plasma membrane"/>
    <property type="evidence" value="ECO:0007669"/>
    <property type="project" value="TreeGrafter"/>
</dbReference>
<dbReference type="PIRSF" id="PIRSF038122">
    <property type="entry name" value="COBRA"/>
    <property type="match status" value="1"/>
</dbReference>
<dbReference type="PANTHER" id="PTHR31673">
    <property type="entry name" value="PROTEIN COBRA"/>
    <property type="match status" value="1"/>
</dbReference>
<comment type="similarity">
    <text evidence="1 4">Belongs to the COBRA family.</text>
</comment>
<keyword evidence="5" id="KW-0812">Transmembrane</keyword>
<keyword evidence="5" id="KW-0472">Membrane</keyword>
<proteinExistence type="evidence at transcript level"/>
<evidence type="ECO:0000256" key="4">
    <source>
        <dbReference type="PIRNR" id="PIRNR038122"/>
    </source>
</evidence>